<organism evidence="2 3">
    <name type="scientific">Weissella koreensis</name>
    <dbReference type="NCBI Taxonomy" id="165096"/>
    <lineage>
        <taxon>Bacteria</taxon>
        <taxon>Bacillati</taxon>
        <taxon>Bacillota</taxon>
        <taxon>Bacilli</taxon>
        <taxon>Lactobacillales</taxon>
        <taxon>Lactobacillaceae</taxon>
        <taxon>Weissella</taxon>
    </lineage>
</organism>
<name>A0A7H1MM52_9LACO</name>
<accession>A0A7H1MM52</accession>
<reference evidence="2 3" key="1">
    <citation type="submission" date="2019-08" db="EMBL/GenBank/DDBJ databases">
        <authorList>
            <person name="Chang H.C."/>
            <person name="Mun S.Y."/>
        </authorList>
    </citation>
    <scope>NUCLEOTIDE SEQUENCE [LARGE SCALE GENOMIC DNA]</scope>
    <source>
        <strain evidence="2 3">SK</strain>
    </source>
</reference>
<proteinExistence type="predicted"/>
<dbReference type="EMBL" id="CP043431">
    <property type="protein sequence ID" value="QNT64538.1"/>
    <property type="molecule type" value="Genomic_DNA"/>
</dbReference>
<protein>
    <submittedName>
        <fullName evidence="2">Uncharacterized protein</fullName>
    </submittedName>
</protein>
<dbReference type="AlphaFoldDB" id="A0A7H1MM52"/>
<dbReference type="RefSeq" id="WP_006844867.1">
    <property type="nucleotide sequence ID" value="NZ_CP026847.1"/>
</dbReference>
<evidence type="ECO:0000256" key="1">
    <source>
        <dbReference type="SAM" id="MobiDB-lite"/>
    </source>
</evidence>
<feature type="region of interest" description="Disordered" evidence="1">
    <location>
        <begin position="1"/>
        <end position="24"/>
    </location>
</feature>
<evidence type="ECO:0000313" key="3">
    <source>
        <dbReference type="Proteomes" id="UP000516446"/>
    </source>
</evidence>
<gene>
    <name evidence="2" type="ORF">FY536_04325</name>
</gene>
<keyword evidence="3" id="KW-1185">Reference proteome</keyword>
<dbReference type="Proteomes" id="UP000516446">
    <property type="component" value="Chromosome"/>
</dbReference>
<evidence type="ECO:0000313" key="2">
    <source>
        <dbReference type="EMBL" id="QNT64538.1"/>
    </source>
</evidence>
<sequence>MVKQGKFAQVNQMKRQKNVARRQLDHNSKTIMNDKIAEFLTVRYHLMNQKQPVWVIQETMLRFLNILIDQFGTQTIWNLEDGLEQSFKTIGNQVPWQFYYILSLQKTNFMKFLKREVPAVPLKDRLIMVNVSLQTFDEIVTQHLALNWFAAQYRNQPEKLQQLQAAQISDLQKSFLNEEGVAWKSVEVLYLNQAIASDKSSLDSQTRKWIAALKQIEINL</sequence>